<dbReference type="InterPro" id="IPR000322">
    <property type="entry name" value="Glyco_hydro_31_TIM"/>
</dbReference>
<dbReference type="OMA" id="TVHQPLW"/>
<dbReference type="GO" id="GO:0006491">
    <property type="term" value="P:N-glycan processing"/>
    <property type="evidence" value="ECO:0007669"/>
    <property type="project" value="TreeGrafter"/>
</dbReference>
<keyword evidence="4" id="KW-0732">Signal</keyword>
<dbReference type="InterPro" id="IPR011013">
    <property type="entry name" value="Gal_mutarotase_sf_dom"/>
</dbReference>
<dbReference type="AlphaFoldDB" id="C1MSD3"/>
<feature type="domain" description="Glycoside hydrolase family 31 N-terminal" evidence="13">
    <location>
        <begin position="12"/>
        <end position="167"/>
    </location>
</feature>
<dbReference type="InterPro" id="IPR025887">
    <property type="entry name" value="Glyco_hydro_31_N_dom"/>
</dbReference>
<evidence type="ECO:0000256" key="8">
    <source>
        <dbReference type="ARBA" id="ARBA00023295"/>
    </source>
</evidence>
<comment type="pathway">
    <text evidence="2">Glycan metabolism; N-glycan metabolism.</text>
</comment>
<dbReference type="EMBL" id="GG663739">
    <property type="protein sequence ID" value="EEH57115.1"/>
    <property type="molecule type" value="Genomic_DNA"/>
</dbReference>
<evidence type="ECO:0000256" key="5">
    <source>
        <dbReference type="ARBA" id="ARBA00022801"/>
    </source>
</evidence>
<evidence type="ECO:0000256" key="11">
    <source>
        <dbReference type="SAM" id="MobiDB-lite"/>
    </source>
</evidence>
<evidence type="ECO:0000256" key="4">
    <source>
        <dbReference type="ARBA" id="ARBA00022729"/>
    </source>
</evidence>
<keyword evidence="8 10" id="KW-0326">Glycosidase</keyword>
<dbReference type="GO" id="GO:0005783">
    <property type="term" value="C:endoplasmic reticulum"/>
    <property type="evidence" value="ECO:0007669"/>
    <property type="project" value="UniProtKB-SubCell"/>
</dbReference>
<dbReference type="InterPro" id="IPR013780">
    <property type="entry name" value="Glyco_hydro_b"/>
</dbReference>
<dbReference type="GO" id="GO:0030246">
    <property type="term" value="F:carbohydrate binding"/>
    <property type="evidence" value="ECO:0007669"/>
    <property type="project" value="InterPro"/>
</dbReference>
<proteinExistence type="inferred from homology"/>
<dbReference type="eggNOG" id="KOG1066">
    <property type="taxonomic scope" value="Eukaryota"/>
</dbReference>
<dbReference type="Proteomes" id="UP000001876">
    <property type="component" value="Unassembled WGS sequence"/>
</dbReference>
<dbReference type="Gene3D" id="3.20.20.80">
    <property type="entry name" value="Glycosidases"/>
    <property type="match status" value="2"/>
</dbReference>
<evidence type="ECO:0000256" key="3">
    <source>
        <dbReference type="ARBA" id="ARBA00007806"/>
    </source>
</evidence>
<name>C1MSD3_MICPC</name>
<protein>
    <recommendedName>
        <fullName evidence="9">Glucosidase II subunit alpha</fullName>
    </recommendedName>
</protein>
<organism evidence="16">
    <name type="scientific">Micromonas pusilla (strain CCMP1545)</name>
    <name type="common">Picoplanktonic green alga</name>
    <dbReference type="NCBI Taxonomy" id="564608"/>
    <lineage>
        <taxon>Eukaryota</taxon>
        <taxon>Viridiplantae</taxon>
        <taxon>Chlorophyta</taxon>
        <taxon>Mamiellophyceae</taxon>
        <taxon>Mamiellales</taxon>
        <taxon>Mamiellaceae</taxon>
        <taxon>Micromonas</taxon>
    </lineage>
</organism>
<dbReference type="Gene3D" id="2.60.40.1760">
    <property type="entry name" value="glycosyl hydrolase (family 31)"/>
    <property type="match status" value="1"/>
</dbReference>
<dbReference type="GeneID" id="9684472"/>
<feature type="domain" description="Glycoside hydrolase family 31 TIM barrel" evidence="12">
    <location>
        <begin position="212"/>
        <end position="540"/>
    </location>
</feature>
<keyword evidence="6" id="KW-0256">Endoplasmic reticulum</keyword>
<feature type="region of interest" description="Disordered" evidence="11">
    <location>
        <begin position="46"/>
        <end position="79"/>
    </location>
</feature>
<comment type="subcellular location">
    <subcellularLocation>
        <location evidence="1">Endoplasmic reticulum</location>
    </subcellularLocation>
</comment>
<dbReference type="FunFam" id="2.60.40.1180:FF:000023">
    <property type="entry name" value="neutral alpha-glucosidase AB isoform X2"/>
    <property type="match status" value="1"/>
</dbReference>
<dbReference type="KEGG" id="mpp:MICPUCDRAFT_27057"/>
<dbReference type="GO" id="GO:0005975">
    <property type="term" value="P:carbohydrate metabolic process"/>
    <property type="evidence" value="ECO:0007669"/>
    <property type="project" value="InterPro"/>
</dbReference>
<dbReference type="Pfam" id="PF21365">
    <property type="entry name" value="Glyco_hydro_31_3rd"/>
    <property type="match status" value="1"/>
</dbReference>
<evidence type="ECO:0000313" key="15">
    <source>
        <dbReference type="EMBL" id="EEH57115.1"/>
    </source>
</evidence>
<dbReference type="PANTHER" id="PTHR22762">
    <property type="entry name" value="ALPHA-GLUCOSIDASE"/>
    <property type="match status" value="1"/>
</dbReference>
<evidence type="ECO:0000256" key="6">
    <source>
        <dbReference type="ARBA" id="ARBA00022824"/>
    </source>
</evidence>
<evidence type="ECO:0000256" key="2">
    <source>
        <dbReference type="ARBA" id="ARBA00004833"/>
    </source>
</evidence>
<evidence type="ECO:0000259" key="13">
    <source>
        <dbReference type="Pfam" id="PF13802"/>
    </source>
</evidence>
<evidence type="ECO:0000256" key="7">
    <source>
        <dbReference type="ARBA" id="ARBA00023180"/>
    </source>
</evidence>
<accession>C1MSD3</accession>
<evidence type="ECO:0000256" key="9">
    <source>
        <dbReference type="ARBA" id="ARBA00042895"/>
    </source>
</evidence>
<evidence type="ECO:0000256" key="1">
    <source>
        <dbReference type="ARBA" id="ARBA00004240"/>
    </source>
</evidence>
<sequence>MGFSSETPVGSEVKVVIEHAPVKITTLVDGVEAVVFNANGAFEFERRKTKSEEDAPPPEPSPETFNSHTDSRPNGPMALSFDITFPDASHAYGLPERATTMSLRETKAADGAIATEPYRLYNLDVFEYEHDSPFGLYGSIPMLLGHSSRPPRVHGVYFNNPTELYVDVTKGGSSGGISSHWMAESGAFDLFIFPGPSPRETMRQYSMITGGTAMPPAFALGYHQCRWNYRDEADVAAVDAGFDEHDIPYDVLWLDIEHTDGKRYMTWDGATFPTPRRMIEDVASRGRKMVTIVDPHVKKDANYPVYKEAESKGLFVKQKDGVGDFDGWCWPGSSAYLDVTSPAVRAWWADKFSLKNYQGSTKDLYIWNDMNEPSVFNGPEITMQKDLIHHGNVEHREVHNAFGMYYHAATAAGIEKRNDGERPFVLSRAFFAGTQRVGPIWTGDNAADWNHLRVSLPMVLTLGATGLAFSGADVGGFFGNPDGELMTRWYQTGIYYPFFRGHAHLDTKRREPWLFGEPYTALIRAAIRRRYQLMPYLYTLFEEAHRDGAPVMRPLWYEFPNDPHAAAKEDAFMLGPALLVHPVTTQGASSVEVYLPAGVWYDYDTNEMHAGPKTFSVAVTLADTPTFVRGGHVIVRKDRARRSTRAMTHDPFTIVVAPDESGKYAYGEVYLDDGKSYAFEEKDAFSRRQIIFEDGDSLVCAAKWRGGSWGWTTHDAEQKHLEGDPLAFPEIAAEVERVIVLGPRRFGEDAEVRNKRKEIHLVSASGKEGSPAAATAVKKPGVVLAQDWSILFSVAD</sequence>
<dbReference type="SUPFAM" id="SSF51445">
    <property type="entry name" value="(Trans)glycosidases"/>
    <property type="match status" value="1"/>
</dbReference>
<dbReference type="RefSeq" id="XP_003058660.1">
    <property type="nucleotide sequence ID" value="XM_003058614.1"/>
</dbReference>
<dbReference type="GO" id="GO:0090599">
    <property type="term" value="F:alpha-glucosidase activity"/>
    <property type="evidence" value="ECO:0007669"/>
    <property type="project" value="TreeGrafter"/>
</dbReference>
<keyword evidence="5 10" id="KW-0378">Hydrolase</keyword>
<dbReference type="InterPro" id="IPR048395">
    <property type="entry name" value="Glyco_hydro_31_C"/>
</dbReference>
<evidence type="ECO:0000313" key="16">
    <source>
        <dbReference type="Proteomes" id="UP000001876"/>
    </source>
</evidence>
<dbReference type="Pfam" id="PF13802">
    <property type="entry name" value="Gal_mutarotas_2"/>
    <property type="match status" value="1"/>
</dbReference>
<gene>
    <name evidence="15" type="ORF">MICPUCDRAFT_27057</name>
</gene>
<comment type="similarity">
    <text evidence="3 10">Belongs to the glycosyl hydrolase 31 family.</text>
</comment>
<dbReference type="Pfam" id="PF01055">
    <property type="entry name" value="Glyco_hydro_31_2nd"/>
    <property type="match status" value="1"/>
</dbReference>
<dbReference type="Gene3D" id="2.60.40.1180">
    <property type="entry name" value="Golgi alpha-mannosidase II"/>
    <property type="match status" value="2"/>
</dbReference>
<dbReference type="CDD" id="cd14752">
    <property type="entry name" value="GH31_N"/>
    <property type="match status" value="1"/>
</dbReference>
<dbReference type="CDD" id="cd06603">
    <property type="entry name" value="GH31_GANC_GANAB_alpha"/>
    <property type="match status" value="1"/>
</dbReference>
<keyword evidence="16" id="KW-1185">Reference proteome</keyword>
<dbReference type="InterPro" id="IPR030458">
    <property type="entry name" value="Glyco_hydro_31_AS"/>
</dbReference>
<dbReference type="SUPFAM" id="SSF51011">
    <property type="entry name" value="Glycosyl hydrolase domain"/>
    <property type="match status" value="1"/>
</dbReference>
<dbReference type="FunFam" id="3.20.20.80:FF:000039">
    <property type="entry name" value="Glucosidase, alpha neutral C"/>
    <property type="match status" value="1"/>
</dbReference>
<dbReference type="SUPFAM" id="SSF74650">
    <property type="entry name" value="Galactose mutarotase-like"/>
    <property type="match status" value="1"/>
</dbReference>
<evidence type="ECO:0000259" key="12">
    <source>
        <dbReference type="Pfam" id="PF01055"/>
    </source>
</evidence>
<reference evidence="15 16" key="1">
    <citation type="journal article" date="2009" name="Science">
        <title>Green evolution and dynamic adaptations revealed by genomes of the marine picoeukaryotes Micromonas.</title>
        <authorList>
            <person name="Worden A.Z."/>
            <person name="Lee J.H."/>
            <person name="Mock T."/>
            <person name="Rouze P."/>
            <person name="Simmons M.P."/>
            <person name="Aerts A.L."/>
            <person name="Allen A.E."/>
            <person name="Cuvelier M.L."/>
            <person name="Derelle E."/>
            <person name="Everett M.V."/>
            <person name="Foulon E."/>
            <person name="Grimwood J."/>
            <person name="Gundlach H."/>
            <person name="Henrissat B."/>
            <person name="Napoli C."/>
            <person name="McDonald S.M."/>
            <person name="Parker M.S."/>
            <person name="Rombauts S."/>
            <person name="Salamov A."/>
            <person name="Von Dassow P."/>
            <person name="Badger J.H."/>
            <person name="Coutinho P.M."/>
            <person name="Demir E."/>
            <person name="Dubchak I."/>
            <person name="Gentemann C."/>
            <person name="Eikrem W."/>
            <person name="Gready J.E."/>
            <person name="John U."/>
            <person name="Lanier W."/>
            <person name="Lindquist E.A."/>
            <person name="Lucas S."/>
            <person name="Mayer K.F."/>
            <person name="Moreau H."/>
            <person name="Not F."/>
            <person name="Otillar R."/>
            <person name="Panaud O."/>
            <person name="Pangilinan J."/>
            <person name="Paulsen I."/>
            <person name="Piegu B."/>
            <person name="Poliakov A."/>
            <person name="Robbens S."/>
            <person name="Schmutz J."/>
            <person name="Toulza E."/>
            <person name="Wyss T."/>
            <person name="Zelensky A."/>
            <person name="Zhou K."/>
            <person name="Armbrust E.V."/>
            <person name="Bhattacharya D."/>
            <person name="Goodenough U.W."/>
            <person name="Van de Peer Y."/>
            <person name="Grigoriev I.V."/>
        </authorList>
    </citation>
    <scope>NUCLEOTIDE SEQUENCE [LARGE SCALE GENOMIC DNA]</scope>
    <source>
        <strain evidence="15 16">CCMP1545</strain>
    </source>
</reference>
<keyword evidence="7" id="KW-0325">Glycoprotein</keyword>
<dbReference type="InterPro" id="IPR017853">
    <property type="entry name" value="GH"/>
</dbReference>
<dbReference type="PROSITE" id="PS00129">
    <property type="entry name" value="GLYCOSYL_HYDROL_F31_1"/>
    <property type="match status" value="1"/>
</dbReference>
<feature type="domain" description="Glycosyl hydrolase family 31 C-terminal" evidence="14">
    <location>
        <begin position="548"/>
        <end position="634"/>
    </location>
</feature>
<dbReference type="OrthoDB" id="3237269at2759"/>
<evidence type="ECO:0000256" key="10">
    <source>
        <dbReference type="RuleBase" id="RU361185"/>
    </source>
</evidence>
<evidence type="ECO:0000259" key="14">
    <source>
        <dbReference type="Pfam" id="PF21365"/>
    </source>
</evidence>
<dbReference type="STRING" id="564608.C1MSD3"/>
<dbReference type="PANTHER" id="PTHR22762:SF54">
    <property type="entry name" value="BCDNA.GH04962"/>
    <property type="match status" value="1"/>
</dbReference>